<feature type="region of interest" description="Disordered" evidence="2">
    <location>
        <begin position="944"/>
        <end position="973"/>
    </location>
</feature>
<dbReference type="Proteomes" id="UP000533017">
    <property type="component" value="Unassembled WGS sequence"/>
</dbReference>
<dbReference type="RefSeq" id="WP_092890515.1">
    <property type="nucleotide sequence ID" value="NZ_FOOI01000029.1"/>
</dbReference>
<feature type="compositionally biased region" description="Low complexity" evidence="2">
    <location>
        <begin position="964"/>
        <end position="973"/>
    </location>
</feature>
<feature type="domain" description="Teneurin-like YD-shell" evidence="3">
    <location>
        <begin position="316"/>
        <end position="565"/>
    </location>
</feature>
<sequence>MTLRTRTAPVTPGRAATRTQNAPPLTPPQRELVRRLDGCLAALSADVDIDETGRVLAARAATGEQALGVQAPDKPAETGAAGWHYHYDDHGDLARIEAPDGAATHYRYDTDRRLELVLHEDGRPTRYHYDDRDRLVQVEDGVRRRVIDFDDRDRIVAVRHGRELLWTYRHDDADRVVEAAAPGVRTRHRFDDAGQVSRVEQVVDGVPVAVEFTHDDQGRLTRVRLEGGPAVGYGWDDAGRPATVTLDGQPLAAFGYDDTARRVTTTLANGVVEETRADRLDGRPLTRTVRRGDVEMLTRHYSYDPAGRVVDDGHRHLAYDEQGRLREVTETSGRQWWFGFDRRGNLTAVDGRHTGEPALRLGHDGDRLTSTTPGTGTPAAVANDAYGAVVALTRAGHEWVYRYDAAGHLVQVRRDGHVTARLSYDHKGRLVLLRGPDHTERYVYGLGDELLAVTDAAGVLLRLPVRSPLGVHAHVVTTPQGPAVHYLHHDDRGTVWLATDAQGQVLARYDYDPYGLPLGEAEEPTASTSAPAPVFAGRPLVPGTGMYYFGARWHHPWLRRFLAPDSWTAAPDDERLVHPAFPGRRQALARAEQLPDWLARPGLRQRYAYCGHDPVNRTDPNGHWSFGGVVLSLLGALWTLPNTLFGLVVELSCLVAEVLRWLAWAVTLGRVSWEPPGFDLAASGRLNAFAMVFRGGWLGSFPSLLGITFGNVFFVYGRWEDDPRYNGPGDILPTAYQGKVRLPLSQSLYEHELRHTNQYGWLGPFFHLGLPLFGFYEWDVILHGYRDAWTERDARAHAQGPPAPVEVTATDAGGVAVPQLGRTWVYWRHGGTTQVLRTQPDGLLRATLVPGSDRPADYTQPFTALPGTFVDVAASRGAKPLPADVLATPGLFTNHEVVATANGAGTIEIPRPTLTLEAPSELSLWPLLWEPPTPAYATTGLPQGEALWNPPDGPGSLTVTEGSPAPAAPANARPATRWLRLRGQVDATTTAGRIRLIDAAGRRIPLAPTPPATTPVDEVPIALGAPTTAGTRGFEAVLKPADAATAFGPVQVAVLADTPAGPAADAFTVHLCGLQLGLVDDTTPTQPGAVPGEADEAVAVDFDASPQAVLRTLSGQTRARRMVRYRIANEPRVPDTGGTPTLRPRMPLWMGEMQLVGLARTDLEDLLGRRAERKNVQAGTPTGPQTTRLSFDWRLRLSWDGPDANSAMFAAPFPRPGQRHNSDLTLPRTSTPITAVLSYDSRGRLTDPTGAAAPTHQAGTLEPAPAPATFPVPNRRLPGVRLGQRPWGRTPAAAALPALVVEFQPLVADPAGAEILRGGDGELAIVALRLDGTPVDPGMLSDPAGTPRPTGANDPTLALPRFRVIGRNAPAADVEATIRALVADYVTSHATAAHIRPLTQQCWETTVLRILRHESGGQYRQFDDRGAGRRRFTRQGGTWFFGTEQDMPLFGPPHGYGIGQLDFFSTPQRGANDDEVWNWVENLRAAVQVVLAEKAASAWALIGQHAPAPLDRFTRAVFQRELVRRYNGGTEFTWTGTTWAVSPSLRWAQDSDHSQGPHANLLYPNQVLGTGLVYYRDAAGQPNRPDGAATQFAYPPPIAFGAAQYTPETA</sequence>
<dbReference type="SUPFAM" id="SSF63829">
    <property type="entry name" value="Calcium-dependent phosphotriesterase"/>
    <property type="match status" value="1"/>
</dbReference>
<dbReference type="OrthoDB" id="3795228at2"/>
<feature type="region of interest" description="Disordered" evidence="2">
    <location>
        <begin position="1"/>
        <end position="29"/>
    </location>
</feature>
<protein>
    <submittedName>
        <fullName evidence="5">YD repeat-containing protein</fullName>
    </submittedName>
</protein>
<dbReference type="Proteomes" id="UP000199052">
    <property type="component" value="Unassembled WGS sequence"/>
</dbReference>
<feature type="region of interest" description="Disordered" evidence="2">
    <location>
        <begin position="1244"/>
        <end position="1273"/>
    </location>
</feature>
<dbReference type="EMBL" id="JACBZA010000001">
    <property type="protein sequence ID" value="NYH85402.1"/>
    <property type="molecule type" value="Genomic_DNA"/>
</dbReference>
<dbReference type="STRING" id="504797.SAMN05421678_12913"/>
<name>A0A1I3C5V5_9ACTN</name>
<evidence type="ECO:0000256" key="1">
    <source>
        <dbReference type="ARBA" id="ARBA00022737"/>
    </source>
</evidence>
<reference evidence="4 7" key="2">
    <citation type="submission" date="2020-07" db="EMBL/GenBank/DDBJ databases">
        <title>Sequencing the genomes of 1000 actinobacteria strains.</title>
        <authorList>
            <person name="Klenk H.-P."/>
        </authorList>
    </citation>
    <scope>NUCLEOTIDE SEQUENCE [LARGE SCALE GENOMIC DNA]</scope>
    <source>
        <strain evidence="4 7">DSM 45117</strain>
    </source>
</reference>
<dbReference type="PANTHER" id="PTHR32305:SF15">
    <property type="entry name" value="PROTEIN RHSA-RELATED"/>
    <property type="match status" value="1"/>
</dbReference>
<dbReference type="InterPro" id="IPR006530">
    <property type="entry name" value="YD"/>
</dbReference>
<feature type="domain" description="Teneurin-like YD-shell" evidence="3">
    <location>
        <begin position="103"/>
        <end position="231"/>
    </location>
</feature>
<dbReference type="Gene3D" id="2.180.10.10">
    <property type="entry name" value="RHS repeat-associated core"/>
    <property type="match status" value="1"/>
</dbReference>
<evidence type="ECO:0000259" key="3">
    <source>
        <dbReference type="Pfam" id="PF25023"/>
    </source>
</evidence>
<reference evidence="5 6" key="1">
    <citation type="submission" date="2016-10" db="EMBL/GenBank/DDBJ databases">
        <authorList>
            <person name="de Groot N.N."/>
        </authorList>
    </citation>
    <scope>NUCLEOTIDE SEQUENCE [LARGE SCALE GENOMIC DNA]</scope>
    <source>
        <strain evidence="5 6">CPCC 202808</strain>
    </source>
</reference>
<dbReference type="EMBL" id="FOOI01000029">
    <property type="protein sequence ID" value="SFH69381.1"/>
    <property type="molecule type" value="Genomic_DNA"/>
</dbReference>
<evidence type="ECO:0000313" key="5">
    <source>
        <dbReference type="EMBL" id="SFH69381.1"/>
    </source>
</evidence>
<dbReference type="PANTHER" id="PTHR32305">
    <property type="match status" value="1"/>
</dbReference>
<accession>A0A1I3C5V5</accession>
<dbReference type="InterPro" id="IPR056823">
    <property type="entry name" value="TEN-like_YD-shell"/>
</dbReference>
<evidence type="ECO:0000313" key="7">
    <source>
        <dbReference type="Proteomes" id="UP000533017"/>
    </source>
</evidence>
<keyword evidence="1" id="KW-0677">Repeat</keyword>
<dbReference type="InterPro" id="IPR050708">
    <property type="entry name" value="T6SS_VgrG/RHS"/>
</dbReference>
<evidence type="ECO:0000256" key="2">
    <source>
        <dbReference type="SAM" id="MobiDB-lite"/>
    </source>
</evidence>
<dbReference type="NCBIfam" id="TIGR01643">
    <property type="entry name" value="YD_repeat_2x"/>
    <property type="match status" value="2"/>
</dbReference>
<keyword evidence="7" id="KW-1185">Reference proteome</keyword>
<gene>
    <name evidence="4" type="ORF">FHR37_004253</name>
    <name evidence="5" type="ORF">SAMN05421678_12913</name>
</gene>
<dbReference type="Pfam" id="PF25023">
    <property type="entry name" value="TEN_YD-shell"/>
    <property type="match status" value="2"/>
</dbReference>
<evidence type="ECO:0000313" key="4">
    <source>
        <dbReference type="EMBL" id="NYH85402.1"/>
    </source>
</evidence>
<proteinExistence type="predicted"/>
<organism evidence="5 6">
    <name type="scientific">Actinopolymorpha cephalotaxi</name>
    <dbReference type="NCBI Taxonomy" id="504797"/>
    <lineage>
        <taxon>Bacteria</taxon>
        <taxon>Bacillati</taxon>
        <taxon>Actinomycetota</taxon>
        <taxon>Actinomycetes</taxon>
        <taxon>Propionibacteriales</taxon>
        <taxon>Actinopolymorphaceae</taxon>
        <taxon>Actinopolymorpha</taxon>
    </lineage>
</organism>
<evidence type="ECO:0000313" key="6">
    <source>
        <dbReference type="Proteomes" id="UP000199052"/>
    </source>
</evidence>